<name>A0ABT9FZ19_LEPDI</name>
<comment type="caution">
    <text evidence="1">The sequence shown here is derived from an EMBL/GenBank/DDBJ whole genome shotgun (WGS) entry which is preliminary data.</text>
</comment>
<evidence type="ECO:0000313" key="2">
    <source>
        <dbReference type="Proteomes" id="UP001235760"/>
    </source>
</evidence>
<evidence type="ECO:0000313" key="1">
    <source>
        <dbReference type="EMBL" id="MDP4299385.1"/>
    </source>
</evidence>
<sequence>MSIPEKSAAVTTTYAEFEAAARAAGADAVLERHWAPLTVLDTHTHPFAASALVVQGEMWLAVDEGGTVGVECHLRPGDRFEVAREVPHRERYGAEGATYWVARRD</sequence>
<keyword evidence="2" id="KW-1185">Reference proteome</keyword>
<dbReference type="EMBL" id="JAUZEE010000001">
    <property type="protein sequence ID" value="MDP4299385.1"/>
    <property type="molecule type" value="Genomic_DNA"/>
</dbReference>
<gene>
    <name evidence="1" type="ORF">Q8X39_01945</name>
</gene>
<dbReference type="SUPFAM" id="SSF51182">
    <property type="entry name" value="RmlC-like cupins"/>
    <property type="match status" value="1"/>
</dbReference>
<accession>A0ABT9FZ19</accession>
<organism evidence="1 2">
    <name type="scientific">Leptothrix discophora</name>
    <dbReference type="NCBI Taxonomy" id="89"/>
    <lineage>
        <taxon>Bacteria</taxon>
        <taxon>Pseudomonadati</taxon>
        <taxon>Pseudomonadota</taxon>
        <taxon>Betaproteobacteria</taxon>
        <taxon>Burkholderiales</taxon>
        <taxon>Sphaerotilaceae</taxon>
        <taxon>Leptothrix</taxon>
    </lineage>
</organism>
<dbReference type="Proteomes" id="UP001235760">
    <property type="component" value="Unassembled WGS sequence"/>
</dbReference>
<proteinExistence type="predicted"/>
<dbReference type="InterPro" id="IPR014710">
    <property type="entry name" value="RmlC-like_jellyroll"/>
</dbReference>
<dbReference type="RefSeq" id="WP_305747941.1">
    <property type="nucleotide sequence ID" value="NZ_JAUZEE010000001.1"/>
</dbReference>
<dbReference type="InterPro" id="IPR011051">
    <property type="entry name" value="RmlC_Cupin_sf"/>
</dbReference>
<protein>
    <submittedName>
        <fullName evidence="1">AraC family transcriptional regulator</fullName>
    </submittedName>
</protein>
<reference evidence="1 2" key="1">
    <citation type="submission" date="2023-08" db="EMBL/GenBank/DDBJ databases">
        <authorList>
            <person name="Roldan D.M."/>
            <person name="Menes R.J."/>
        </authorList>
    </citation>
    <scope>NUCLEOTIDE SEQUENCE [LARGE SCALE GENOMIC DNA]</scope>
    <source>
        <strain evidence="1 2">CCM 2812</strain>
    </source>
</reference>
<dbReference type="Gene3D" id="2.60.120.10">
    <property type="entry name" value="Jelly Rolls"/>
    <property type="match status" value="1"/>
</dbReference>